<proteinExistence type="predicted"/>
<feature type="non-terminal residue" evidence="1">
    <location>
        <position position="101"/>
    </location>
</feature>
<dbReference type="OrthoDB" id="6627687at2759"/>
<dbReference type="EMBL" id="CABPRJ010002302">
    <property type="protein sequence ID" value="VVC43003.1"/>
    <property type="molecule type" value="Genomic_DNA"/>
</dbReference>
<keyword evidence="2" id="KW-1185">Reference proteome</keyword>
<accession>A0A5E4NNM7</accession>
<dbReference type="AlphaFoldDB" id="A0A5E4NNM7"/>
<evidence type="ECO:0000313" key="2">
    <source>
        <dbReference type="Proteomes" id="UP000325440"/>
    </source>
</evidence>
<gene>
    <name evidence="1" type="ORF">CINCED_3A021465</name>
</gene>
<reference evidence="1 2" key="1">
    <citation type="submission" date="2019-08" db="EMBL/GenBank/DDBJ databases">
        <authorList>
            <person name="Alioto T."/>
            <person name="Alioto T."/>
            <person name="Gomez Garrido J."/>
        </authorList>
    </citation>
    <scope>NUCLEOTIDE SEQUENCE [LARGE SCALE GENOMIC DNA]</scope>
</reference>
<sequence>MSYGFVVKASDDVPTELLEEFDIPTAPIIYRGTEDEPDVVKHFMGEIVETGIKISNLLKTNTAMLMTENQRLMHAAKTTYNLCKTGFSLGNYKVADHCHLS</sequence>
<name>A0A5E4NNM7_9HEMI</name>
<dbReference type="Proteomes" id="UP000325440">
    <property type="component" value="Unassembled WGS sequence"/>
</dbReference>
<evidence type="ECO:0000313" key="1">
    <source>
        <dbReference type="EMBL" id="VVC43003.1"/>
    </source>
</evidence>
<protein>
    <submittedName>
        <fullName evidence="1">Uncharacterized protein</fullName>
    </submittedName>
</protein>
<organism evidence="1 2">
    <name type="scientific">Cinara cedri</name>
    <dbReference type="NCBI Taxonomy" id="506608"/>
    <lineage>
        <taxon>Eukaryota</taxon>
        <taxon>Metazoa</taxon>
        <taxon>Ecdysozoa</taxon>
        <taxon>Arthropoda</taxon>
        <taxon>Hexapoda</taxon>
        <taxon>Insecta</taxon>
        <taxon>Pterygota</taxon>
        <taxon>Neoptera</taxon>
        <taxon>Paraneoptera</taxon>
        <taxon>Hemiptera</taxon>
        <taxon>Sternorrhyncha</taxon>
        <taxon>Aphidomorpha</taxon>
        <taxon>Aphidoidea</taxon>
        <taxon>Aphididae</taxon>
        <taxon>Lachninae</taxon>
        <taxon>Cinara</taxon>
    </lineage>
</organism>